<protein>
    <submittedName>
        <fullName evidence="1">Uncharacterized protein</fullName>
    </submittedName>
</protein>
<evidence type="ECO:0000313" key="1">
    <source>
        <dbReference type="EMBL" id="KAJ9108559.1"/>
    </source>
</evidence>
<dbReference type="Proteomes" id="UP001241377">
    <property type="component" value="Unassembled WGS sequence"/>
</dbReference>
<sequence length="168" mass="17577">MTSFLNGKPVPNPPSVTLPLPPLTAKIETENANSSRANAKQKASTNNIDIAETGGNTRNPLSSEKMQQANGVHTKQKSAMPSSPDSSASSVTSTSIADASKGDLAEQKQRPNHRANNSSPNVVVEPSADDPDYIPPQSATGGAKKGKKKKKKSAMANAANPHHVKNCK</sequence>
<accession>A0ACC2WBE9</accession>
<dbReference type="EMBL" id="JASBWR010000019">
    <property type="protein sequence ID" value="KAJ9108559.1"/>
    <property type="molecule type" value="Genomic_DNA"/>
</dbReference>
<gene>
    <name evidence="1" type="ORF">QFC19_002275</name>
</gene>
<keyword evidence="2" id="KW-1185">Reference proteome</keyword>
<name>A0ACC2WBE9_9TREE</name>
<comment type="caution">
    <text evidence="1">The sequence shown here is derived from an EMBL/GenBank/DDBJ whole genome shotgun (WGS) entry which is preliminary data.</text>
</comment>
<evidence type="ECO:0000313" key="2">
    <source>
        <dbReference type="Proteomes" id="UP001241377"/>
    </source>
</evidence>
<proteinExistence type="predicted"/>
<organism evidence="1 2">
    <name type="scientific">Naganishia cerealis</name>
    <dbReference type="NCBI Taxonomy" id="610337"/>
    <lineage>
        <taxon>Eukaryota</taxon>
        <taxon>Fungi</taxon>
        <taxon>Dikarya</taxon>
        <taxon>Basidiomycota</taxon>
        <taxon>Agaricomycotina</taxon>
        <taxon>Tremellomycetes</taxon>
        <taxon>Filobasidiales</taxon>
        <taxon>Filobasidiaceae</taxon>
        <taxon>Naganishia</taxon>
    </lineage>
</organism>
<reference evidence="1" key="1">
    <citation type="submission" date="2023-04" db="EMBL/GenBank/DDBJ databases">
        <title>Draft Genome sequencing of Naganishia species isolated from polar environments using Oxford Nanopore Technology.</title>
        <authorList>
            <person name="Leo P."/>
            <person name="Venkateswaran K."/>
        </authorList>
    </citation>
    <scope>NUCLEOTIDE SEQUENCE</scope>
    <source>
        <strain evidence="1">MNA-CCFEE 5261</strain>
    </source>
</reference>